<proteinExistence type="predicted"/>
<reference evidence="3 4" key="1">
    <citation type="submission" date="2021-01" db="EMBL/GenBank/DDBJ databases">
        <title>Chryseolinea sp. Jin1 Genome sequencing and assembly.</title>
        <authorList>
            <person name="Kim I."/>
        </authorList>
    </citation>
    <scope>NUCLEOTIDE SEQUENCE [LARGE SCALE GENOMIC DNA]</scope>
    <source>
        <strain evidence="3 4">Jin1</strain>
    </source>
</reference>
<dbReference type="PANTHER" id="PTHR47618:SF1">
    <property type="entry name" value="BIFUNCTIONAL OLIGORIBONUCLEASE AND PAP PHOSPHATASE NRNA"/>
    <property type="match status" value="1"/>
</dbReference>
<dbReference type="Gene3D" id="3.10.310.30">
    <property type="match status" value="1"/>
</dbReference>
<gene>
    <name evidence="3" type="ORF">JI741_19465</name>
</gene>
<dbReference type="InterPro" id="IPR051319">
    <property type="entry name" value="Oligoribo/pAp-PDE_c-di-AMP_PDE"/>
</dbReference>
<accession>A0ABS1KYK6</accession>
<organism evidence="3 4">
    <name type="scientific">Chryseolinea lacunae</name>
    <dbReference type="NCBI Taxonomy" id="2801331"/>
    <lineage>
        <taxon>Bacteria</taxon>
        <taxon>Pseudomonadati</taxon>
        <taxon>Bacteroidota</taxon>
        <taxon>Cytophagia</taxon>
        <taxon>Cytophagales</taxon>
        <taxon>Fulvivirgaceae</taxon>
        <taxon>Chryseolinea</taxon>
    </lineage>
</organism>
<evidence type="ECO:0000259" key="2">
    <source>
        <dbReference type="Pfam" id="PF02272"/>
    </source>
</evidence>
<dbReference type="SUPFAM" id="SSF64182">
    <property type="entry name" value="DHH phosphoesterases"/>
    <property type="match status" value="1"/>
</dbReference>
<protein>
    <submittedName>
        <fullName evidence="3">Bifunctional oligoribonuclease/PAP phosphatase NrnA</fullName>
    </submittedName>
</protein>
<dbReference type="PANTHER" id="PTHR47618">
    <property type="entry name" value="BIFUNCTIONAL OLIGORIBONUCLEASE AND PAP PHOSPHATASE NRNA"/>
    <property type="match status" value="1"/>
</dbReference>
<dbReference type="InterPro" id="IPR003156">
    <property type="entry name" value="DHHA1_dom"/>
</dbReference>
<dbReference type="EMBL" id="JAERRB010000006">
    <property type="protein sequence ID" value="MBL0743421.1"/>
    <property type="molecule type" value="Genomic_DNA"/>
</dbReference>
<dbReference type="Pfam" id="PF02272">
    <property type="entry name" value="DHHA1"/>
    <property type="match status" value="1"/>
</dbReference>
<feature type="domain" description="DDH" evidence="1">
    <location>
        <begin position="16"/>
        <end position="168"/>
    </location>
</feature>
<comment type="caution">
    <text evidence="3">The sequence shown here is derived from an EMBL/GenBank/DDBJ whole genome shotgun (WGS) entry which is preliminary data.</text>
</comment>
<evidence type="ECO:0000313" key="4">
    <source>
        <dbReference type="Proteomes" id="UP000613030"/>
    </source>
</evidence>
<dbReference type="RefSeq" id="WP_202012753.1">
    <property type="nucleotide sequence ID" value="NZ_JAERRB010000006.1"/>
</dbReference>
<name>A0ABS1KYK6_9BACT</name>
<dbReference type="Pfam" id="PF01368">
    <property type="entry name" value="DHH"/>
    <property type="match status" value="1"/>
</dbReference>
<dbReference type="InterPro" id="IPR038763">
    <property type="entry name" value="DHH_sf"/>
</dbReference>
<dbReference type="Gene3D" id="3.90.1640.10">
    <property type="entry name" value="inorganic pyrophosphatase (n-terminal core)"/>
    <property type="match status" value="1"/>
</dbReference>
<evidence type="ECO:0000313" key="3">
    <source>
        <dbReference type="EMBL" id="MBL0743421.1"/>
    </source>
</evidence>
<feature type="domain" description="DHHA1" evidence="2">
    <location>
        <begin position="245"/>
        <end position="328"/>
    </location>
</feature>
<evidence type="ECO:0000259" key="1">
    <source>
        <dbReference type="Pfam" id="PF01368"/>
    </source>
</evidence>
<keyword evidence="4" id="KW-1185">Reference proteome</keyword>
<sequence length="337" mass="37572">MQNLTAFKEYVSTPRKVVILTHFKPDADALGSSLGLAGYLKKKGHAVTVITPSDYPDFIGWMPGNEQVMVFQKEKPAPCANAIAAADLIFCLDFSSLNRINELGEMVRQSPVKKVLIDHHLEPEKFADFEQWDGTAASTAELVFQLIVELGDRDLVDSNMADCLYAGIMTDTGGFRHSNTNYRVFQTVADLVQRGANPYKVSKLIYETNSLERLRLMGYVLWEKLQVLPEYRTAYIVLTSDELKRFGSQTGDTEGLVNYGLSIKGIKLSVIISDRKDNIKLSLRSLGEFSVNEMARAHFQGGGHRNAAGGQSNLPLDQTVKKFLELLPQYKDQLLAD</sequence>
<dbReference type="Proteomes" id="UP000613030">
    <property type="component" value="Unassembled WGS sequence"/>
</dbReference>
<dbReference type="InterPro" id="IPR001667">
    <property type="entry name" value="DDH_dom"/>
</dbReference>